<comment type="caution">
    <text evidence="1">The sequence shown here is derived from an EMBL/GenBank/DDBJ whole genome shotgun (WGS) entry which is preliminary data.</text>
</comment>
<dbReference type="Proteomes" id="UP000828048">
    <property type="component" value="Chromosome 7"/>
</dbReference>
<sequence length="1145" mass="123030">MGDGGGGEGKNDIGTKKLQKSYFDVVGLCCSSEVPLIEKILRPLEGVKDVSVIVASRTVIVLHDDLLISQLQIVKALNQAKLEANVRVYGGASYQKKWPSPYAIVCGVLLMLSFLKFVYRPFQWLALGSVAVGIYPILLRALASIRNGSIDSNCLVLVAVIGSVALNDYWEAASIVFLFTIAQWLEARASHKATAVMSSLMNIVPQKAVIAENGEEVAADTVKVNTIIAVKAGEIIPIDGVVVEGRCEVDEKTLTGEPFPVAKQIDSNVLAGTINLNGYVSVRTTALAEDCVVARMAKLVEEAQNNKSKTQRLIDKCAKVYTPVVVILSGGLALVPFILRLHNQRHWCHLALVVLVSACPCALILSTPVANFCALSKAATSGLLIKGGEYLETLSKIKIMAFDKTGTITRGEFVVTDFHSVSDDVTLNTLIYWVSSIESKSSHPMAAALIDYARTLSIEPKPERVEEFDNFPGEGIHGKIDGKDVYVGNKRIALRAECATAPSIERLGSEGKSIGYIFLGSVPAGIFSLSDSCRSGVKEAINELKSMNIKTAMLTGDSQEAATLAQNQLADALDVVHAGLLPKDKAQIISNFQKEAPTSMVGDGMNDAPALATADIGISMGISGSALATETGNVILMSNDIRKIPKVIQLARKTKWKVIQNVFISILTKTAVIVLAIAGHPLVWAAVIADVGTCLVVIFNSMLLLKGNGKHAKCCKSSSLAAHVHKHGSNSHGCPLSQKNQHGCFDVSEAQKISGPQKCCSTRCDEKKTSNSPPAQAHKHRSNSHNCPSSHKHQHGCFNIIEAQKLSSPQKCCSTRCDEKKTSNSAPAHAHKHRSNSHDCPSSHKHQHGCFDVSEAQKLSGPQKCCSPRCDEKKTSNSPAAHAHKHKSNSHDCALSHKHQHGCFDVNEAQIMSNPQKCCSTICGNKKTANSADKNGGCANEDHLTDSEHMDHGSSEIDSPCMATNEIHKHGCEEKDCTNIVGRSHTICISGDENHKHVGEHCDHEHNKDDNQPKHSHLNQSSCGLAQTITTDGHCHLIHCTKNLVQDHDVDSKTPNVAATGCHQTDNEACFECNGHIEENCSGLHPTTDSLLESNHMGCAATKACPSLENRQIGGCCSSFRKECCGKTGHFGSSFSGGLSEIIIE</sequence>
<gene>
    <name evidence="1" type="ORF">Vadar_018814</name>
</gene>
<evidence type="ECO:0000313" key="1">
    <source>
        <dbReference type="EMBL" id="KAH7849504.1"/>
    </source>
</evidence>
<accession>A0ACB7Y8Z6</accession>
<dbReference type="EMBL" id="CM037157">
    <property type="protein sequence ID" value="KAH7849504.1"/>
    <property type="molecule type" value="Genomic_DNA"/>
</dbReference>
<evidence type="ECO:0000313" key="2">
    <source>
        <dbReference type="Proteomes" id="UP000828048"/>
    </source>
</evidence>
<proteinExistence type="predicted"/>
<name>A0ACB7Y8Z6_9ERIC</name>
<organism evidence="1 2">
    <name type="scientific">Vaccinium darrowii</name>
    <dbReference type="NCBI Taxonomy" id="229202"/>
    <lineage>
        <taxon>Eukaryota</taxon>
        <taxon>Viridiplantae</taxon>
        <taxon>Streptophyta</taxon>
        <taxon>Embryophyta</taxon>
        <taxon>Tracheophyta</taxon>
        <taxon>Spermatophyta</taxon>
        <taxon>Magnoliopsida</taxon>
        <taxon>eudicotyledons</taxon>
        <taxon>Gunneridae</taxon>
        <taxon>Pentapetalae</taxon>
        <taxon>asterids</taxon>
        <taxon>Ericales</taxon>
        <taxon>Ericaceae</taxon>
        <taxon>Vaccinioideae</taxon>
        <taxon>Vaccinieae</taxon>
        <taxon>Vaccinium</taxon>
    </lineage>
</organism>
<reference evidence="1 2" key="1">
    <citation type="journal article" date="2021" name="Hortic Res">
        <title>High-quality reference genome and annotation aids understanding of berry development for evergreen blueberry (Vaccinium darrowii).</title>
        <authorList>
            <person name="Yu J."/>
            <person name="Hulse-Kemp A.M."/>
            <person name="Babiker E."/>
            <person name="Staton M."/>
        </authorList>
    </citation>
    <scope>NUCLEOTIDE SEQUENCE [LARGE SCALE GENOMIC DNA]</scope>
    <source>
        <strain evidence="2">cv. NJ 8807/NJ 8810</strain>
        <tissue evidence="1">Young leaf</tissue>
    </source>
</reference>
<keyword evidence="2" id="KW-1185">Reference proteome</keyword>
<protein>
    <submittedName>
        <fullName evidence="1">Uncharacterized protein</fullName>
    </submittedName>
</protein>